<keyword evidence="3" id="KW-1185">Reference proteome</keyword>
<dbReference type="Proteomes" id="UP000236725">
    <property type="component" value="Unassembled WGS sequence"/>
</dbReference>
<protein>
    <submittedName>
        <fullName evidence="2">Molecular chaperone HtpG</fullName>
    </submittedName>
</protein>
<gene>
    <name evidence="2" type="ORF">SAMN05444001_12415</name>
</gene>
<proteinExistence type="predicted"/>
<feature type="region of interest" description="Disordered" evidence="1">
    <location>
        <begin position="175"/>
        <end position="209"/>
    </location>
</feature>
<dbReference type="EMBL" id="FNVS01000024">
    <property type="protein sequence ID" value="SEG25445.1"/>
    <property type="molecule type" value="Genomic_DNA"/>
</dbReference>
<sequence length="306" mass="35758">MTVDTYNIFVNDDQIYKPYTGAIYEDNNGGKKKVDDIIDVKFLMAKDDNGSIIYWGWYSISTLKGQMKPKNLARGIRLRKENIQIGDEEICKKFFVKTEDQRFSFYYFGEIHALSKGLIPNSRRDYFGESKECIEFEQKIRQDFLKLKELCYDAQKLRSSTSTIAKGEELRATIQEKEKNGYTSQKERDDLHRRLEEQEKKEEQAQKQLDNVKAKISSKDSPLKSVLEHFETPASPKKEAKYSEKNTIETNKESKTRYRTDKPIYSRYSKNEKKLIGKIYTAIGNAIADERLREALISNIEDQITK</sequence>
<name>A0A8G2F3Z2_9BACT</name>
<dbReference type="RefSeq" id="WP_103984359.1">
    <property type="nucleotide sequence ID" value="NZ_FNVS01000024.1"/>
</dbReference>
<organism evidence="2 3">
    <name type="scientific">Parabacteroides chinchillae</name>
    <dbReference type="NCBI Taxonomy" id="871327"/>
    <lineage>
        <taxon>Bacteria</taxon>
        <taxon>Pseudomonadati</taxon>
        <taxon>Bacteroidota</taxon>
        <taxon>Bacteroidia</taxon>
        <taxon>Bacteroidales</taxon>
        <taxon>Tannerellaceae</taxon>
        <taxon>Parabacteroides</taxon>
    </lineage>
</organism>
<feature type="region of interest" description="Disordered" evidence="1">
    <location>
        <begin position="234"/>
        <end position="254"/>
    </location>
</feature>
<comment type="caution">
    <text evidence="2">The sequence shown here is derived from an EMBL/GenBank/DDBJ whole genome shotgun (WGS) entry which is preliminary data.</text>
</comment>
<evidence type="ECO:0000313" key="3">
    <source>
        <dbReference type="Proteomes" id="UP000236725"/>
    </source>
</evidence>
<evidence type="ECO:0000313" key="2">
    <source>
        <dbReference type="EMBL" id="SEG25445.1"/>
    </source>
</evidence>
<accession>A0A8G2F3Z2</accession>
<dbReference type="AlphaFoldDB" id="A0A8G2F3Z2"/>
<reference evidence="2 3" key="1">
    <citation type="submission" date="2016-10" db="EMBL/GenBank/DDBJ databases">
        <authorList>
            <person name="Varghese N."/>
            <person name="Submissions S."/>
        </authorList>
    </citation>
    <scope>NUCLEOTIDE SEQUENCE [LARGE SCALE GENOMIC DNA]</scope>
    <source>
        <strain evidence="2 3">DSM 29073</strain>
    </source>
</reference>
<evidence type="ECO:0000256" key="1">
    <source>
        <dbReference type="SAM" id="MobiDB-lite"/>
    </source>
</evidence>